<keyword evidence="1" id="KW-0732">Signal</keyword>
<sequence>MKIKKFSITALASVLMLTGCATNHSSPLYSYLNASTSTTVEQVRLSDLYGEQWTEFALVCPYTTKDEVKEELGIKINTYLTDSTDDSSNDIVLRDKDGSYDWIYFNRFDIVYLCNGSAENLKIYPIDSVLEFEHRDDYGTWKLSAITEPGNQ</sequence>
<dbReference type="STRING" id="196627.cg1937"/>
<dbReference type="KEGG" id="cgb:cg1937"/>
<name>Q8NPU1_CORGL</name>
<evidence type="ECO:0000313" key="3">
    <source>
        <dbReference type="Proteomes" id="UP000000582"/>
    </source>
</evidence>
<dbReference type="HOGENOM" id="CLU_1719256_0_0_11"/>
<feature type="chain" id="PRO_5038565397" description="Lipoprotein" evidence="1">
    <location>
        <begin position="22"/>
        <end position="152"/>
    </location>
</feature>
<feature type="signal peptide" evidence="1">
    <location>
        <begin position="1"/>
        <end position="21"/>
    </location>
</feature>
<accession>Q8NPU1</accession>
<dbReference type="AlphaFoldDB" id="Q8NPU1"/>
<dbReference type="GeneID" id="1019684"/>
<evidence type="ECO:0000256" key="1">
    <source>
        <dbReference type="SAM" id="SignalP"/>
    </source>
</evidence>
<gene>
    <name evidence="2" type="ordered locus">Cgl1720</name>
</gene>
<accession>Q6M4Q6</accession>
<dbReference type="Proteomes" id="UP000000582">
    <property type="component" value="Chromosome"/>
</dbReference>
<dbReference type="RefSeq" id="WP_011014569.1">
    <property type="nucleotide sequence ID" value="NC_003450.3"/>
</dbReference>
<dbReference type="KEGG" id="cgl:Cgl1720"/>
<dbReference type="PROSITE" id="PS51257">
    <property type="entry name" value="PROKAR_LIPOPROTEIN"/>
    <property type="match status" value="1"/>
</dbReference>
<protein>
    <recommendedName>
        <fullName evidence="4">Lipoprotein</fullName>
    </recommendedName>
</protein>
<evidence type="ECO:0000313" key="2">
    <source>
        <dbReference type="EMBL" id="BAB99113.1"/>
    </source>
</evidence>
<evidence type="ECO:0008006" key="4">
    <source>
        <dbReference type="Google" id="ProtNLM"/>
    </source>
</evidence>
<keyword evidence="3" id="KW-1185">Reference proteome</keyword>
<dbReference type="OrthoDB" id="4415029at2"/>
<reference evidence="3" key="1">
    <citation type="journal article" date="2003" name="Appl. Microbiol. Biotechnol.">
        <title>The Corynebacterium glutamicum genome: features and impacts on biotechnological processes.</title>
        <authorList>
            <person name="Ikeda M."/>
            <person name="Nakagawa S."/>
        </authorList>
    </citation>
    <scope>NUCLEOTIDE SEQUENCE [LARGE SCALE GENOMIC DNA]</scope>
    <source>
        <strain evidence="3">ATCC 13032 / DSM 20300 / BCRC 11384 / JCM 1318 / LMG 3730 / NCIMB 10025</strain>
    </source>
</reference>
<proteinExistence type="predicted"/>
<organism evidence="2 3">
    <name type="scientific">Corynebacterium glutamicum (strain ATCC 13032 / DSM 20300 / JCM 1318 / BCRC 11384 / CCUG 27702 / LMG 3730 / NBRC 12168 / NCIMB 10025 / NRRL B-2784 / 534)</name>
    <dbReference type="NCBI Taxonomy" id="196627"/>
    <lineage>
        <taxon>Bacteria</taxon>
        <taxon>Bacillati</taxon>
        <taxon>Actinomycetota</taxon>
        <taxon>Actinomycetes</taxon>
        <taxon>Mycobacteriales</taxon>
        <taxon>Corynebacteriaceae</taxon>
        <taxon>Corynebacterium</taxon>
    </lineage>
</organism>
<dbReference type="EMBL" id="BA000036">
    <property type="protein sequence ID" value="BAB99113.1"/>
    <property type="molecule type" value="Genomic_DNA"/>
</dbReference>
<dbReference type="BioCyc" id="CORYNE:G18NG-11312-MONOMER"/>